<dbReference type="KEGG" id="dae:Dtox_1877"/>
<reference evidence="8 9" key="1">
    <citation type="journal article" date="2009" name="Stand. Genomic Sci.">
        <title>Complete genome sequence of Desulfotomaculum acetoxidans type strain (5575).</title>
        <authorList>
            <person name="Spring S."/>
            <person name="Lapidus A."/>
            <person name="Schroder M."/>
            <person name="Gleim D."/>
            <person name="Sims D."/>
            <person name="Meincke L."/>
            <person name="Glavina Del Rio T."/>
            <person name="Tice H."/>
            <person name="Copeland A."/>
            <person name="Cheng J.F."/>
            <person name="Lucas S."/>
            <person name="Chen F."/>
            <person name="Nolan M."/>
            <person name="Bruce D."/>
            <person name="Goodwin L."/>
            <person name="Pitluck S."/>
            <person name="Ivanova N."/>
            <person name="Mavromatis K."/>
            <person name="Mikhailova N."/>
            <person name="Pati A."/>
            <person name="Chen A."/>
            <person name="Palaniappan K."/>
            <person name="Land M."/>
            <person name="Hauser L."/>
            <person name="Chang Y.J."/>
            <person name="Jeffries C.D."/>
            <person name="Chain P."/>
            <person name="Saunders E."/>
            <person name="Brettin T."/>
            <person name="Detter J.C."/>
            <person name="Goker M."/>
            <person name="Bristow J."/>
            <person name="Eisen J.A."/>
            <person name="Markowitz V."/>
            <person name="Hugenholtz P."/>
            <person name="Kyrpides N.C."/>
            <person name="Klenk H.P."/>
            <person name="Han C."/>
        </authorList>
    </citation>
    <scope>NUCLEOTIDE SEQUENCE [LARGE SCALE GENOMIC DNA]</scope>
    <source>
        <strain evidence="9">ATCC 49208 / DSM 771 / VKM B-1644</strain>
    </source>
</reference>
<comment type="function">
    <text evidence="7">Activation of anaerobic ribonucleoside-triphosphate reductase under anaerobic conditions by generation of an organic free radical, using S-adenosylmethionine and reduced flavodoxin as cosubstrates to produce 5'-deoxy-adenosine.</text>
</comment>
<gene>
    <name evidence="8" type="ordered locus">Dtox_1877</name>
</gene>
<dbReference type="AlphaFoldDB" id="C8VXR7"/>
<dbReference type="GO" id="GO:0043365">
    <property type="term" value="F:[formate-C-acetyltransferase]-activating enzyme activity"/>
    <property type="evidence" value="ECO:0007669"/>
    <property type="project" value="InterPro"/>
</dbReference>
<dbReference type="EMBL" id="CP001720">
    <property type="protein sequence ID" value="ACV62723.1"/>
    <property type="molecule type" value="Genomic_DNA"/>
</dbReference>
<dbReference type="InterPro" id="IPR034457">
    <property type="entry name" value="Organic_radical-activating"/>
</dbReference>
<dbReference type="STRING" id="485916.Dtox_1877"/>
<proteinExistence type="inferred from homology"/>
<keyword evidence="6" id="KW-0411">Iron-sulfur</keyword>
<keyword evidence="5" id="KW-0408">Iron</keyword>
<dbReference type="EC" id="1.97.1.-" evidence="7"/>
<name>C8VXR7_DESAS</name>
<dbReference type="Proteomes" id="UP000002217">
    <property type="component" value="Chromosome"/>
</dbReference>
<dbReference type="SUPFAM" id="SSF102114">
    <property type="entry name" value="Radical SAM enzymes"/>
    <property type="match status" value="1"/>
</dbReference>
<dbReference type="HOGENOM" id="CLU_089926_0_1_9"/>
<evidence type="ECO:0000256" key="3">
    <source>
        <dbReference type="ARBA" id="ARBA00022691"/>
    </source>
</evidence>
<keyword evidence="7" id="KW-0560">Oxidoreductase</keyword>
<dbReference type="PANTHER" id="PTHR30352">
    <property type="entry name" value="PYRUVATE FORMATE-LYASE-ACTIVATING ENZYME"/>
    <property type="match status" value="1"/>
</dbReference>
<dbReference type="eggNOG" id="COG1180">
    <property type="taxonomic scope" value="Bacteria"/>
</dbReference>
<protein>
    <recommendedName>
        <fullName evidence="7">Anaerobic ribonucleoside-triphosphate reductase-activating protein</fullName>
        <ecNumber evidence="7">1.97.1.-</ecNumber>
    </recommendedName>
</protein>
<keyword evidence="4" id="KW-0479">Metal-binding</keyword>
<dbReference type="InterPro" id="IPR012837">
    <property type="entry name" value="NrdG"/>
</dbReference>
<dbReference type="PANTHER" id="PTHR30352:SF2">
    <property type="entry name" value="ANAEROBIC RIBONUCLEOSIDE-TRIPHOSPHATE REDUCTASE-ACTIVATING PROTEIN"/>
    <property type="match status" value="1"/>
</dbReference>
<evidence type="ECO:0000313" key="8">
    <source>
        <dbReference type="EMBL" id="ACV62723.1"/>
    </source>
</evidence>
<dbReference type="SFLD" id="SFLDG01066">
    <property type="entry name" value="organic_radical-activating_enz"/>
    <property type="match status" value="1"/>
</dbReference>
<dbReference type="PIRSF" id="PIRSF000368">
    <property type="entry name" value="NrdG"/>
    <property type="match status" value="1"/>
</dbReference>
<dbReference type="GO" id="GO:0051539">
    <property type="term" value="F:4 iron, 4 sulfur cluster binding"/>
    <property type="evidence" value="ECO:0007669"/>
    <property type="project" value="UniProtKB-KW"/>
</dbReference>
<dbReference type="SFLD" id="SFLDS00029">
    <property type="entry name" value="Radical_SAM"/>
    <property type="match status" value="1"/>
</dbReference>
<evidence type="ECO:0000256" key="1">
    <source>
        <dbReference type="ARBA" id="ARBA00001966"/>
    </source>
</evidence>
<accession>C8VXR7</accession>
<keyword evidence="2" id="KW-0004">4Fe-4S</keyword>
<dbReference type="SFLD" id="SFLDG01063">
    <property type="entry name" value="activating_enzymes__group_1"/>
    <property type="match status" value="1"/>
</dbReference>
<dbReference type="PROSITE" id="PS51257">
    <property type="entry name" value="PROKAR_LIPOPROTEIN"/>
    <property type="match status" value="1"/>
</dbReference>
<keyword evidence="9" id="KW-1185">Reference proteome</keyword>
<evidence type="ECO:0000256" key="7">
    <source>
        <dbReference type="PIRNR" id="PIRNR000368"/>
    </source>
</evidence>
<evidence type="ECO:0000256" key="2">
    <source>
        <dbReference type="ARBA" id="ARBA00022485"/>
    </source>
</evidence>
<evidence type="ECO:0000313" key="9">
    <source>
        <dbReference type="Proteomes" id="UP000002217"/>
    </source>
</evidence>
<dbReference type="OrthoDB" id="9782387at2"/>
<sequence>MKVRIGGLNEMSLIDAEGLIAYSIFIQGCHRRCEGCHNPSLQPFEGGEEMDTSEIIDEIWRNRDYYESVVFVGGEPLDQPESLKELLKFVNGTNMEAWLYTGYYSDEIPADIFELADVIVAGPYIEKYKTNGFPASANQVIIDNRGSKNETIGNI</sequence>
<dbReference type="Pfam" id="PF13353">
    <property type="entry name" value="Fer4_12"/>
    <property type="match status" value="1"/>
</dbReference>
<evidence type="ECO:0000256" key="5">
    <source>
        <dbReference type="ARBA" id="ARBA00023004"/>
    </source>
</evidence>
<comment type="similarity">
    <text evidence="7">Belongs to the organic radical-activating enzymes family.</text>
</comment>
<dbReference type="GO" id="GO:0046872">
    <property type="term" value="F:metal ion binding"/>
    <property type="evidence" value="ECO:0007669"/>
    <property type="project" value="UniProtKB-KW"/>
</dbReference>
<dbReference type="SFLD" id="SFLDF00299">
    <property type="entry name" value="anaerobic_ribonucleoside-triph"/>
    <property type="match status" value="1"/>
</dbReference>
<evidence type="ECO:0000256" key="6">
    <source>
        <dbReference type="ARBA" id="ARBA00023014"/>
    </source>
</evidence>
<dbReference type="InterPro" id="IPR058240">
    <property type="entry name" value="rSAM_sf"/>
</dbReference>
<dbReference type="InterPro" id="IPR013785">
    <property type="entry name" value="Aldolase_TIM"/>
</dbReference>
<dbReference type="Gene3D" id="3.20.20.70">
    <property type="entry name" value="Aldolase class I"/>
    <property type="match status" value="1"/>
</dbReference>
<evidence type="ECO:0000256" key="4">
    <source>
        <dbReference type="ARBA" id="ARBA00022723"/>
    </source>
</evidence>
<keyword evidence="3" id="KW-0949">S-adenosyl-L-methionine</keyword>
<dbReference type="GO" id="GO:0004748">
    <property type="term" value="F:ribonucleoside-diphosphate reductase activity, thioredoxin disulfide as acceptor"/>
    <property type="evidence" value="ECO:0007669"/>
    <property type="project" value="TreeGrafter"/>
</dbReference>
<comment type="cofactor">
    <cofactor evidence="1">
        <name>[4Fe-4S] cluster</name>
        <dbReference type="ChEBI" id="CHEBI:49883"/>
    </cofactor>
</comment>
<dbReference type="RefSeq" id="WP_015757429.1">
    <property type="nucleotide sequence ID" value="NC_013216.1"/>
</dbReference>
<dbReference type="InterPro" id="IPR007197">
    <property type="entry name" value="rSAM"/>
</dbReference>
<organism evidence="8 9">
    <name type="scientific">Desulfofarcimen acetoxidans (strain ATCC 49208 / DSM 771 / KCTC 5769 / VKM B-1644 / 5575)</name>
    <name type="common">Desulfotomaculum acetoxidans</name>
    <dbReference type="NCBI Taxonomy" id="485916"/>
    <lineage>
        <taxon>Bacteria</taxon>
        <taxon>Bacillati</taxon>
        <taxon>Bacillota</taxon>
        <taxon>Clostridia</taxon>
        <taxon>Eubacteriales</taxon>
        <taxon>Peptococcaceae</taxon>
        <taxon>Desulfofarcimen</taxon>
    </lineage>
</organism>